<dbReference type="Gramene" id="Zm00001eb334470_T002">
    <property type="protein sequence ID" value="Zm00001eb334470_P002"/>
    <property type="gene ID" value="Zm00001eb334470"/>
</dbReference>
<evidence type="ECO:0000313" key="3">
    <source>
        <dbReference type="Proteomes" id="UP000007305"/>
    </source>
</evidence>
<dbReference type="PANTHER" id="PTHR10185">
    <property type="entry name" value="PHOSPHOLIPASE D - RELATED"/>
    <property type="match status" value="1"/>
</dbReference>
<proteinExistence type="predicted"/>
<evidence type="ECO:0000313" key="2">
    <source>
        <dbReference type="EnsemblPlants" id="Zm00001eb334470_P002"/>
    </source>
</evidence>
<dbReference type="SMART" id="SM00155">
    <property type="entry name" value="PLDc"/>
    <property type="match status" value="1"/>
</dbReference>
<dbReference type="Pfam" id="PF13091">
    <property type="entry name" value="PLDc_2"/>
    <property type="match status" value="1"/>
</dbReference>
<reference evidence="2" key="2">
    <citation type="submission" date="2019-07" db="EMBL/GenBank/DDBJ databases">
        <authorList>
            <person name="Seetharam A."/>
            <person name="Woodhouse M."/>
            <person name="Cannon E."/>
        </authorList>
    </citation>
    <scope>NUCLEOTIDE SEQUENCE [LARGE SCALE GENOMIC DNA]</scope>
    <source>
        <strain evidence="2">cv. B73</strain>
    </source>
</reference>
<dbReference type="CDD" id="cd09106">
    <property type="entry name" value="PLDc_vPLD3_4_5_like_1"/>
    <property type="match status" value="1"/>
</dbReference>
<keyword evidence="3" id="KW-1185">Reference proteome</keyword>
<dbReference type="PROSITE" id="PS50035">
    <property type="entry name" value="PLD"/>
    <property type="match status" value="1"/>
</dbReference>
<protein>
    <recommendedName>
        <fullName evidence="1">PLD phosphodiesterase domain-containing protein</fullName>
    </recommendedName>
</protein>
<organism evidence="2 3">
    <name type="scientific">Zea mays</name>
    <name type="common">Maize</name>
    <dbReference type="NCBI Taxonomy" id="4577"/>
    <lineage>
        <taxon>Eukaryota</taxon>
        <taxon>Viridiplantae</taxon>
        <taxon>Streptophyta</taxon>
        <taxon>Embryophyta</taxon>
        <taxon>Tracheophyta</taxon>
        <taxon>Spermatophyta</taxon>
        <taxon>Magnoliopsida</taxon>
        <taxon>Liliopsida</taxon>
        <taxon>Poales</taxon>
        <taxon>Poaceae</taxon>
        <taxon>PACMAD clade</taxon>
        <taxon>Panicoideae</taxon>
        <taxon>Andropogonodae</taxon>
        <taxon>Andropogoneae</taxon>
        <taxon>Tripsacinae</taxon>
        <taxon>Zea</taxon>
    </lineage>
</organism>
<dbReference type="PANTHER" id="PTHR10185:SF17">
    <property type="entry name" value="GM01519P-RELATED"/>
    <property type="match status" value="1"/>
</dbReference>
<accession>A0A804QKX3</accession>
<dbReference type="EnsemblPlants" id="Zm00001eb334470_T002">
    <property type="protein sequence ID" value="Zm00001eb334470_P002"/>
    <property type="gene ID" value="Zm00001eb334470"/>
</dbReference>
<dbReference type="InterPro" id="IPR025202">
    <property type="entry name" value="PLD-like_dom"/>
</dbReference>
<reference evidence="2" key="3">
    <citation type="submission" date="2021-05" db="UniProtKB">
        <authorList>
            <consortium name="EnsemblPlants"/>
        </authorList>
    </citation>
    <scope>IDENTIFICATION</scope>
    <source>
        <strain evidence="2">cv. B73</strain>
    </source>
</reference>
<sequence length="257" mass="29298">MPHLSRIPGVLSTGDVLQWLSGNATKSLDILAQYWQFLPQPNNPKSGDYGFSKSDMRRFGADEGRRVYKALENAADRKIKIRIVQHSGFAPDFDQESADLAAGRPNVENATVLFEDWWGSGVVHAKVWISDKKDVYIGSANNDWKSLTQVKELGIYFAGCPHIAKTVEVYFQNLWTLSTLNSTFYTKQAWDTQWQVSRKVPCWSHFLQPKERCRFASPSAVQHSTCPRSWGRKNLAYTTWAVQAQIALHCLHWVHLI</sequence>
<name>A0A804QKX3_MAIZE</name>
<dbReference type="SUPFAM" id="SSF56024">
    <property type="entry name" value="Phospholipase D/nuclease"/>
    <property type="match status" value="1"/>
</dbReference>
<feature type="domain" description="PLD phosphodiesterase" evidence="1">
    <location>
        <begin position="119"/>
        <end position="146"/>
    </location>
</feature>
<reference evidence="3" key="1">
    <citation type="journal article" date="2009" name="Science">
        <title>The B73 maize genome: complexity, diversity, and dynamics.</title>
        <authorList>
            <person name="Schnable P.S."/>
            <person name="Ware D."/>
            <person name="Fulton R.S."/>
            <person name="Stein J.C."/>
            <person name="Wei F."/>
            <person name="Pasternak S."/>
            <person name="Liang C."/>
            <person name="Zhang J."/>
            <person name="Fulton L."/>
            <person name="Graves T.A."/>
            <person name="Minx P."/>
            <person name="Reily A.D."/>
            <person name="Courtney L."/>
            <person name="Kruchowski S.S."/>
            <person name="Tomlinson C."/>
            <person name="Strong C."/>
            <person name="Delehaunty K."/>
            <person name="Fronick C."/>
            <person name="Courtney B."/>
            <person name="Rock S.M."/>
            <person name="Belter E."/>
            <person name="Du F."/>
            <person name="Kim K."/>
            <person name="Abbott R.M."/>
            <person name="Cotton M."/>
            <person name="Levy A."/>
            <person name="Marchetto P."/>
            <person name="Ochoa K."/>
            <person name="Jackson S.M."/>
            <person name="Gillam B."/>
            <person name="Chen W."/>
            <person name="Yan L."/>
            <person name="Higginbotham J."/>
            <person name="Cardenas M."/>
            <person name="Waligorski J."/>
            <person name="Applebaum E."/>
            <person name="Phelps L."/>
            <person name="Falcone J."/>
            <person name="Kanchi K."/>
            <person name="Thane T."/>
            <person name="Scimone A."/>
            <person name="Thane N."/>
            <person name="Henke J."/>
            <person name="Wang T."/>
            <person name="Ruppert J."/>
            <person name="Shah N."/>
            <person name="Rotter K."/>
            <person name="Hodges J."/>
            <person name="Ingenthron E."/>
            <person name="Cordes M."/>
            <person name="Kohlberg S."/>
            <person name="Sgro J."/>
            <person name="Delgado B."/>
            <person name="Mead K."/>
            <person name="Chinwalla A."/>
            <person name="Leonard S."/>
            <person name="Crouse K."/>
            <person name="Collura K."/>
            <person name="Kudrna D."/>
            <person name="Currie J."/>
            <person name="He R."/>
            <person name="Angelova A."/>
            <person name="Rajasekar S."/>
            <person name="Mueller T."/>
            <person name="Lomeli R."/>
            <person name="Scara G."/>
            <person name="Ko A."/>
            <person name="Delaney K."/>
            <person name="Wissotski M."/>
            <person name="Lopez G."/>
            <person name="Campos D."/>
            <person name="Braidotti M."/>
            <person name="Ashley E."/>
            <person name="Golser W."/>
            <person name="Kim H."/>
            <person name="Lee S."/>
            <person name="Lin J."/>
            <person name="Dujmic Z."/>
            <person name="Kim W."/>
            <person name="Talag J."/>
            <person name="Zuccolo A."/>
            <person name="Fan C."/>
            <person name="Sebastian A."/>
            <person name="Kramer M."/>
            <person name="Spiegel L."/>
            <person name="Nascimento L."/>
            <person name="Zutavern T."/>
            <person name="Miller B."/>
            <person name="Ambroise C."/>
            <person name="Muller S."/>
            <person name="Spooner W."/>
            <person name="Narechania A."/>
            <person name="Ren L."/>
            <person name="Wei S."/>
            <person name="Kumari S."/>
            <person name="Faga B."/>
            <person name="Levy M.J."/>
            <person name="McMahan L."/>
            <person name="Van Buren P."/>
            <person name="Vaughn M.W."/>
            <person name="Ying K."/>
            <person name="Yeh C.-T."/>
            <person name="Emrich S.J."/>
            <person name="Jia Y."/>
            <person name="Kalyanaraman A."/>
            <person name="Hsia A.-P."/>
            <person name="Barbazuk W.B."/>
            <person name="Baucom R.S."/>
            <person name="Brutnell T.P."/>
            <person name="Carpita N.C."/>
            <person name="Chaparro C."/>
            <person name="Chia J.-M."/>
            <person name="Deragon J.-M."/>
            <person name="Estill J.C."/>
            <person name="Fu Y."/>
            <person name="Jeddeloh J.A."/>
            <person name="Han Y."/>
            <person name="Lee H."/>
            <person name="Li P."/>
            <person name="Lisch D.R."/>
            <person name="Liu S."/>
            <person name="Liu Z."/>
            <person name="Nagel D.H."/>
            <person name="McCann M.C."/>
            <person name="SanMiguel P."/>
            <person name="Myers A.M."/>
            <person name="Nettleton D."/>
            <person name="Nguyen J."/>
            <person name="Penning B.W."/>
            <person name="Ponnala L."/>
            <person name="Schneider K.L."/>
            <person name="Schwartz D.C."/>
            <person name="Sharma A."/>
            <person name="Soderlund C."/>
            <person name="Springer N.M."/>
            <person name="Sun Q."/>
            <person name="Wang H."/>
            <person name="Waterman M."/>
            <person name="Westerman R."/>
            <person name="Wolfgruber T.K."/>
            <person name="Yang L."/>
            <person name="Yu Y."/>
            <person name="Zhang L."/>
            <person name="Zhou S."/>
            <person name="Zhu Q."/>
            <person name="Bennetzen J.L."/>
            <person name="Dawe R.K."/>
            <person name="Jiang J."/>
            <person name="Jiang N."/>
            <person name="Presting G.G."/>
            <person name="Wessler S.R."/>
            <person name="Aluru S."/>
            <person name="Martienssen R.A."/>
            <person name="Clifton S.W."/>
            <person name="McCombie W.R."/>
            <person name="Wing R.A."/>
            <person name="Wilson R.K."/>
        </authorList>
    </citation>
    <scope>NUCLEOTIDE SEQUENCE [LARGE SCALE GENOMIC DNA]</scope>
    <source>
        <strain evidence="3">cv. B73</strain>
    </source>
</reference>
<dbReference type="Proteomes" id="UP000007305">
    <property type="component" value="Chromosome 8"/>
</dbReference>
<dbReference type="GO" id="GO:0003824">
    <property type="term" value="F:catalytic activity"/>
    <property type="evidence" value="ECO:0007669"/>
    <property type="project" value="InterPro"/>
</dbReference>
<dbReference type="InterPro" id="IPR001736">
    <property type="entry name" value="PLipase_D/transphosphatidylase"/>
</dbReference>
<evidence type="ECO:0000259" key="1">
    <source>
        <dbReference type="PROSITE" id="PS50035"/>
    </source>
</evidence>
<dbReference type="AlphaFoldDB" id="A0A804QKX3"/>
<dbReference type="InterPro" id="IPR050874">
    <property type="entry name" value="Diverse_PLD-related"/>
</dbReference>
<dbReference type="Gene3D" id="3.30.870.10">
    <property type="entry name" value="Endonuclease Chain A"/>
    <property type="match status" value="1"/>
</dbReference>